<gene>
    <name evidence="2" type="ORF">EJ357_14440</name>
</gene>
<evidence type="ECO:0000259" key="1">
    <source>
        <dbReference type="PROSITE" id="PS50104"/>
    </source>
</evidence>
<protein>
    <submittedName>
        <fullName evidence="2">Toll/interleukin-1 receptor domain-containing protein</fullName>
    </submittedName>
</protein>
<accession>A0A3Q9EMI8</accession>
<dbReference type="RefSeq" id="WP_126392002.1">
    <property type="nucleotide sequence ID" value="NZ_CP034539.1"/>
</dbReference>
<organism evidence="2 3">
    <name type="scientific">Streptomyces cyaneochromogenes</name>
    <dbReference type="NCBI Taxonomy" id="2496836"/>
    <lineage>
        <taxon>Bacteria</taxon>
        <taxon>Bacillati</taxon>
        <taxon>Actinomycetota</taxon>
        <taxon>Actinomycetes</taxon>
        <taxon>Kitasatosporales</taxon>
        <taxon>Streptomycetaceae</taxon>
        <taxon>Streptomyces</taxon>
    </lineage>
</organism>
<dbReference type="Pfam" id="PF13676">
    <property type="entry name" value="TIR_2"/>
    <property type="match status" value="1"/>
</dbReference>
<evidence type="ECO:0000313" key="3">
    <source>
        <dbReference type="Proteomes" id="UP000280298"/>
    </source>
</evidence>
<name>A0A3Q9EMI8_9ACTN</name>
<dbReference type="OrthoDB" id="4025751at2"/>
<proteinExistence type="predicted"/>
<dbReference type="PROSITE" id="PS50104">
    <property type="entry name" value="TIR"/>
    <property type="match status" value="1"/>
</dbReference>
<evidence type="ECO:0000313" key="2">
    <source>
        <dbReference type="EMBL" id="AZQ34524.1"/>
    </source>
</evidence>
<sequence>MAITFISHSSAETEEDQANADSVRAELIKRLPDHGWEVLVDDHLPPGMNWRSVLYGWISDCDVAVVLVNRDGLSSSWLKREVNILLWRQSVGSPLTIVPVLLKGLSPRELRRSEISQLADLQCILQDDTDDTDDTDGVGATGGTGGADVVSRIVERLGGLRVCADTSAMRSMTAKIEHCLDGVTDRFTLRAMAGTLGAEGDWRFPTAAEERRHIAHQCLAPVPTQKVPAAVNDVEFFLALDRLNKLITLLLPTWIDPVGVRLLLPGAGQVVATLAGAWTDTARQHIHRASCFSGGYWAQAVSLVAGEAQDEEHMAACLTAVRALLKSDDENDLPIEGEVLFLVLDPAGTELGVVGRLVRTLIGRFSWLNVIVLTDQADPVDLGVQTARTLHIPLQPGAERQVARTSRALGHIRDRHHGHGKDQAS</sequence>
<keyword evidence="3" id="KW-1185">Reference proteome</keyword>
<reference evidence="2 3" key="1">
    <citation type="journal article" date="2019" name="Int. J. Syst. Evol. Microbiol.">
        <title>Streptomyces cyaneochromogenes sp. nov., a blue pigment-producing actinomycete from manganese-contaminated soil.</title>
        <authorList>
            <person name="Tang X."/>
            <person name="Zhao J."/>
            <person name="Li K."/>
            <person name="Chen Z."/>
            <person name="Sun Y."/>
            <person name="Gao J."/>
        </authorList>
    </citation>
    <scope>NUCLEOTIDE SEQUENCE [LARGE SCALE GENOMIC DNA]</scope>
    <source>
        <strain evidence="2 3">MK-45</strain>
    </source>
</reference>
<dbReference type="InterPro" id="IPR035897">
    <property type="entry name" value="Toll_tir_struct_dom_sf"/>
</dbReference>
<dbReference type="EMBL" id="CP034539">
    <property type="protein sequence ID" value="AZQ34524.1"/>
    <property type="molecule type" value="Genomic_DNA"/>
</dbReference>
<dbReference type="InterPro" id="IPR000157">
    <property type="entry name" value="TIR_dom"/>
</dbReference>
<dbReference type="Gene3D" id="3.40.50.10140">
    <property type="entry name" value="Toll/interleukin-1 receptor homology (TIR) domain"/>
    <property type="match status" value="1"/>
</dbReference>
<dbReference type="AlphaFoldDB" id="A0A3Q9EMI8"/>
<feature type="domain" description="TIR" evidence="1">
    <location>
        <begin position="1"/>
        <end position="145"/>
    </location>
</feature>
<dbReference type="KEGG" id="scya:EJ357_14440"/>
<keyword evidence="2" id="KW-0675">Receptor</keyword>
<dbReference type="SUPFAM" id="SSF52200">
    <property type="entry name" value="Toll/Interleukin receptor TIR domain"/>
    <property type="match status" value="1"/>
</dbReference>
<dbReference type="GO" id="GO:0007165">
    <property type="term" value="P:signal transduction"/>
    <property type="evidence" value="ECO:0007669"/>
    <property type="project" value="InterPro"/>
</dbReference>
<dbReference type="Proteomes" id="UP000280298">
    <property type="component" value="Chromosome"/>
</dbReference>